<accession>A0ABU7XE31</accession>
<name>A0ABU7XE31_9HYPH</name>
<dbReference type="EMBL" id="JAZHYN010000007">
    <property type="protein sequence ID" value="MEF3365659.1"/>
    <property type="molecule type" value="Genomic_DNA"/>
</dbReference>
<reference evidence="1 2" key="1">
    <citation type="submission" date="2024-02" db="EMBL/GenBank/DDBJ databases">
        <authorList>
            <person name="Grouzdev D."/>
        </authorList>
    </citation>
    <scope>NUCLEOTIDE SEQUENCE [LARGE SCALE GENOMIC DNA]</scope>
    <source>
        <strain evidence="1 2">9N</strain>
    </source>
</reference>
<keyword evidence="1" id="KW-0067">ATP-binding</keyword>
<protein>
    <submittedName>
        <fullName evidence="1">ATP-binding protein</fullName>
    </submittedName>
</protein>
<proteinExistence type="predicted"/>
<gene>
    <name evidence="1" type="ORF">V3H18_03830</name>
</gene>
<dbReference type="Proteomes" id="UP001350748">
    <property type="component" value="Unassembled WGS sequence"/>
</dbReference>
<organism evidence="1 2">
    <name type="scientific">Methylocystis borbori</name>
    <dbReference type="NCBI Taxonomy" id="3118750"/>
    <lineage>
        <taxon>Bacteria</taxon>
        <taxon>Pseudomonadati</taxon>
        <taxon>Pseudomonadota</taxon>
        <taxon>Alphaproteobacteria</taxon>
        <taxon>Hyphomicrobiales</taxon>
        <taxon>Methylocystaceae</taxon>
        <taxon>Methylocystis</taxon>
    </lineage>
</organism>
<dbReference type="GO" id="GO:0005524">
    <property type="term" value="F:ATP binding"/>
    <property type="evidence" value="ECO:0007669"/>
    <property type="project" value="UniProtKB-KW"/>
</dbReference>
<sequence length="1111" mass="120546">MTLADHVSIARRFQRSIRLDSDLARVDALQGFVCQRSAADGLLSMASQIAQTAQRAFTWTGPYGGGKSSLAVGLAGLLGPKGTIRTAASAALGASVTQELLGAYQPSRDGWLVVPVVGRRADPVGDIASALEQARRRDGATRGRPRNDVKGPRELIDRLVQEADARPRDGVLLIIDEMGKFLEGAAADGSDIYFFQELAEAASRARGRLVVVGILHQAFEQYASRLGREARDEWAKIQGRFVDVPLIAGVDEVIDLLGRAIVSERRHAETAQSAEAIAQSIRSRRPGTPADLAARLDKCWPLHPVTAVVLGPMSRRRFGQNERSVFGFLASAEPGGFRDFLREMPATARELFGPDRFWDYLRINLEPAILASNDSHRWAQGADAIERCEARGTALHVRLAKAIALIDMFRNGSGMAADRATLTACIPDAEPDVIDAALAELERWSVAVFRKHLDAWAIYAGSDFDIDGAVASAAAQASGLDLGRLARVVGLQPVLAKRHYHETGSLRWFQTELVHLADLGRVADRAGDAAGHFILAIPASEDQRKIALADCHAASERTSEQLIAVGLPRNAWRLRDLGSELVALEAVRTSRPELDGDSVARRELAARIAAVSAELDEELRAGFANADWHVAGGRIDLPAGASLSRLASDLADRRFSQAPRVHSELVNRERPSSNTQAGVRALMHAMISAADKPALGIEGFPVERGLYSTVLAAAGLHHKSGESYGFSKPTNSRIGQTYKPAWEAAEALFARERGTVPLGHLYRLWAAAPFGIRHGLMPILALAFIMANRHRLALYGEGKFQAEIDDYLVDILLQDEDLVALRRVDVDAFRGAILEGVARAVRKATGHACPPDPLEVARRLVRFARDLPPWSQKTLSLSAATAEVRRVLLRADDPHKALFVDIPTIFGDDDAPATAAGIETALRELNDAYPKMMAALSQKMLSALGQAQEDFAELHERARVVADLTGDLRVDAFAARLATYCGEIPEIEAIASLALNRPPRDWTDRDPDQAALALADFALKFRRAETLARVKGRRPTREAMALIIGTGEAGQEFVEEFEIAERDRPKVTALAQALHKILTESGADRNVALAALAETGLDTLAHRDARLKKVG</sequence>
<dbReference type="SUPFAM" id="SSF52540">
    <property type="entry name" value="P-loop containing nucleoside triphosphate hydrolases"/>
    <property type="match status" value="1"/>
</dbReference>
<evidence type="ECO:0000313" key="2">
    <source>
        <dbReference type="Proteomes" id="UP001350748"/>
    </source>
</evidence>
<keyword evidence="2" id="KW-1185">Reference proteome</keyword>
<evidence type="ECO:0000313" key="1">
    <source>
        <dbReference type="EMBL" id="MEF3365659.1"/>
    </source>
</evidence>
<dbReference type="RefSeq" id="WP_332080581.1">
    <property type="nucleotide sequence ID" value="NZ_JAZHYN010000007.1"/>
</dbReference>
<keyword evidence="1" id="KW-0547">Nucleotide-binding</keyword>
<dbReference type="InterPro" id="IPR027417">
    <property type="entry name" value="P-loop_NTPase"/>
</dbReference>
<comment type="caution">
    <text evidence="1">The sequence shown here is derived from an EMBL/GenBank/DDBJ whole genome shotgun (WGS) entry which is preliminary data.</text>
</comment>